<name>A0ABW9XL04_9BACL</name>
<sequence length="197" mass="22322">MFTETEYYDEKFNDLRFTGETLTSVRFYDCVFTDCVLSETVFTDCKLSGCSFVRCDLNGIKIVDSDFSHASFMQSKAVGVNWSEGEWPRISVPALLKFEDCTLNHSTFIGLDLPQSVFRNCLARDVDFREAKLNRADLRSTDFSESLFGDTDLSGADLSHASNYRIDPSQNRISQATFMLPEALSLLYNMDIILGED</sequence>
<dbReference type="InterPro" id="IPR052949">
    <property type="entry name" value="PA_immunity-related"/>
</dbReference>
<evidence type="ECO:0000313" key="1">
    <source>
        <dbReference type="EMBL" id="NBD23241.1"/>
    </source>
</evidence>
<dbReference type="SUPFAM" id="SSF141571">
    <property type="entry name" value="Pentapeptide repeat-like"/>
    <property type="match status" value="1"/>
</dbReference>
<dbReference type="Pfam" id="PF13599">
    <property type="entry name" value="Pentapeptide_4"/>
    <property type="match status" value="2"/>
</dbReference>
<evidence type="ECO:0000313" key="2">
    <source>
        <dbReference type="Proteomes" id="UP000665561"/>
    </source>
</evidence>
<organism evidence="1 2">
    <name type="scientific">Paenibacillus glycinis</name>
    <dbReference type="NCBI Taxonomy" id="2697035"/>
    <lineage>
        <taxon>Bacteria</taxon>
        <taxon>Bacillati</taxon>
        <taxon>Bacillota</taxon>
        <taxon>Bacilli</taxon>
        <taxon>Bacillales</taxon>
        <taxon>Paenibacillaceae</taxon>
        <taxon>Paenibacillus</taxon>
    </lineage>
</organism>
<dbReference type="InterPro" id="IPR001646">
    <property type="entry name" value="5peptide_repeat"/>
</dbReference>
<accession>A0ABW9XL04</accession>
<dbReference type="Gene3D" id="2.160.20.80">
    <property type="entry name" value="E3 ubiquitin-protein ligase SopA"/>
    <property type="match status" value="1"/>
</dbReference>
<dbReference type="RefSeq" id="WP_161741669.1">
    <property type="nucleotide sequence ID" value="NZ_JAAAMV010000002.1"/>
</dbReference>
<protein>
    <submittedName>
        <fullName evidence="1">Pentapeptide repeat-containing protein</fullName>
    </submittedName>
</protein>
<dbReference type="PANTHER" id="PTHR42999">
    <property type="entry name" value="ANTIBIOTIC RESISTANCE PROTEIN MCBG"/>
    <property type="match status" value="1"/>
</dbReference>
<keyword evidence="2" id="KW-1185">Reference proteome</keyword>
<comment type="caution">
    <text evidence="1">The sequence shown here is derived from an EMBL/GenBank/DDBJ whole genome shotgun (WGS) entry which is preliminary data.</text>
</comment>
<dbReference type="Proteomes" id="UP000665561">
    <property type="component" value="Unassembled WGS sequence"/>
</dbReference>
<dbReference type="PANTHER" id="PTHR42999:SF1">
    <property type="entry name" value="PENTAPEPTIDE REPEAT-CONTAINING PROTEIN"/>
    <property type="match status" value="1"/>
</dbReference>
<gene>
    <name evidence="1" type="ORF">GT019_05110</name>
</gene>
<reference evidence="1 2" key="1">
    <citation type="submission" date="2020-01" db="EMBL/GenBank/DDBJ databases">
        <title>Paenibacillus soybeanensis sp. nov. isolated from the nodules of soybean (Glycine max(L.) Merr).</title>
        <authorList>
            <person name="Wang H."/>
        </authorList>
    </citation>
    <scope>NUCLEOTIDE SEQUENCE [LARGE SCALE GENOMIC DNA]</scope>
    <source>
        <strain evidence="1 2">T1</strain>
    </source>
</reference>
<dbReference type="EMBL" id="JAAAMV010000002">
    <property type="protein sequence ID" value="NBD23241.1"/>
    <property type="molecule type" value="Genomic_DNA"/>
</dbReference>
<proteinExistence type="predicted"/>